<evidence type="ECO:0000256" key="3">
    <source>
        <dbReference type="ARBA" id="ARBA00023163"/>
    </source>
</evidence>
<dbReference type="InterPro" id="IPR036388">
    <property type="entry name" value="WH-like_DNA-bd_sf"/>
</dbReference>
<dbReference type="InterPro" id="IPR036390">
    <property type="entry name" value="WH_DNA-bd_sf"/>
</dbReference>
<proteinExistence type="predicted"/>
<feature type="domain" description="HTH gntR-type" evidence="4">
    <location>
        <begin position="8"/>
        <end position="75"/>
    </location>
</feature>
<protein>
    <submittedName>
        <fullName evidence="5">HTH-type transcriptional repressor CsiR</fullName>
    </submittedName>
</protein>
<dbReference type="InterPro" id="IPR008920">
    <property type="entry name" value="TF_FadR/GntR_C"/>
</dbReference>
<dbReference type="Pfam" id="PF00392">
    <property type="entry name" value="GntR"/>
    <property type="match status" value="1"/>
</dbReference>
<dbReference type="PROSITE" id="PS50949">
    <property type="entry name" value="HTH_GNTR"/>
    <property type="match status" value="1"/>
</dbReference>
<dbReference type="EMBL" id="LNXU01000008">
    <property type="protein sequence ID" value="KTC75671.1"/>
    <property type="molecule type" value="Genomic_DNA"/>
</dbReference>
<organism evidence="5 6">
    <name type="scientific">Legionella bozemanae</name>
    <name type="common">Fluoribacter bozemanae</name>
    <dbReference type="NCBI Taxonomy" id="447"/>
    <lineage>
        <taxon>Bacteria</taxon>
        <taxon>Pseudomonadati</taxon>
        <taxon>Pseudomonadota</taxon>
        <taxon>Gammaproteobacteria</taxon>
        <taxon>Legionellales</taxon>
        <taxon>Legionellaceae</taxon>
        <taxon>Legionella</taxon>
    </lineage>
</organism>
<dbReference type="SUPFAM" id="SSF46785">
    <property type="entry name" value="Winged helix' DNA-binding domain"/>
    <property type="match status" value="1"/>
</dbReference>
<keyword evidence="6" id="KW-1185">Reference proteome</keyword>
<dbReference type="GO" id="GO:0003700">
    <property type="term" value="F:DNA-binding transcription factor activity"/>
    <property type="evidence" value="ECO:0007669"/>
    <property type="project" value="InterPro"/>
</dbReference>
<gene>
    <name evidence="5" type="primary">csiR</name>
    <name evidence="5" type="ORF">Lboz_0771</name>
</gene>
<name>A0A0W0RWU6_LEGBO</name>
<comment type="caution">
    <text evidence="5">The sequence shown here is derived from an EMBL/GenBank/DDBJ whole genome shotgun (WGS) entry which is preliminary data.</text>
</comment>
<dbReference type="SMART" id="SM00895">
    <property type="entry name" value="FCD"/>
    <property type="match status" value="1"/>
</dbReference>
<dbReference type="Gene3D" id="1.10.10.10">
    <property type="entry name" value="Winged helix-like DNA-binding domain superfamily/Winged helix DNA-binding domain"/>
    <property type="match status" value="1"/>
</dbReference>
<dbReference type="Pfam" id="PF07729">
    <property type="entry name" value="FCD"/>
    <property type="match status" value="1"/>
</dbReference>
<dbReference type="SMART" id="SM00345">
    <property type="entry name" value="HTH_GNTR"/>
    <property type="match status" value="1"/>
</dbReference>
<accession>A0A0W0RWU6</accession>
<evidence type="ECO:0000256" key="2">
    <source>
        <dbReference type="ARBA" id="ARBA00023125"/>
    </source>
</evidence>
<dbReference type="RefSeq" id="WP_058458463.1">
    <property type="nucleotide sequence ID" value="NZ_CAAAIY010000028.1"/>
</dbReference>
<evidence type="ECO:0000259" key="4">
    <source>
        <dbReference type="PROSITE" id="PS50949"/>
    </source>
</evidence>
<dbReference type="InterPro" id="IPR011711">
    <property type="entry name" value="GntR_C"/>
</dbReference>
<evidence type="ECO:0000313" key="5">
    <source>
        <dbReference type="EMBL" id="KTC75671.1"/>
    </source>
</evidence>
<dbReference type="SUPFAM" id="SSF48008">
    <property type="entry name" value="GntR ligand-binding domain-like"/>
    <property type="match status" value="1"/>
</dbReference>
<dbReference type="Proteomes" id="UP000054695">
    <property type="component" value="Unassembled WGS sequence"/>
</dbReference>
<keyword evidence="1" id="KW-0805">Transcription regulation</keyword>
<dbReference type="Gene3D" id="1.20.120.530">
    <property type="entry name" value="GntR ligand-binding domain-like"/>
    <property type="match status" value="1"/>
</dbReference>
<reference evidence="5 6" key="1">
    <citation type="submission" date="2015-11" db="EMBL/GenBank/DDBJ databases">
        <title>Genomic analysis of 38 Legionella species identifies large and diverse effector repertoires.</title>
        <authorList>
            <person name="Burstein D."/>
            <person name="Amaro F."/>
            <person name="Zusman T."/>
            <person name="Lifshitz Z."/>
            <person name="Cohen O."/>
            <person name="Gilbert J.A."/>
            <person name="Pupko T."/>
            <person name="Shuman H.A."/>
            <person name="Segal G."/>
        </authorList>
    </citation>
    <scope>NUCLEOTIDE SEQUENCE [LARGE SCALE GENOMIC DNA]</scope>
    <source>
        <strain evidence="5 6">WIGA</strain>
    </source>
</reference>
<evidence type="ECO:0000256" key="1">
    <source>
        <dbReference type="ARBA" id="ARBA00023015"/>
    </source>
</evidence>
<dbReference type="GO" id="GO:0003677">
    <property type="term" value="F:DNA binding"/>
    <property type="evidence" value="ECO:0007669"/>
    <property type="project" value="UniProtKB-KW"/>
</dbReference>
<keyword evidence="2" id="KW-0238">DNA-binding</keyword>
<sequence>MSQIKIKQSKTSTVLEKLRRDLVSGYFDPGQKLQMEQLKERYEVGYSPLREALSRLVSHGLVNFEDLCGFSVPSLSLEELYDLYAVRIQIETRALELSMQHGDEYWEADVIACWHRYAKYLTPPQNKPLDPIEWNMFQREFTFTLIKACQSPWLLKIQDMLYDHSSRYRFLCLDRHHNDEKVLMEFKQENEQLVTAVLARNKEKAIQISQSGWDSSIKMMADSLKNKKS</sequence>
<keyword evidence="3" id="KW-0804">Transcription</keyword>
<dbReference type="AlphaFoldDB" id="A0A0W0RWU6"/>
<dbReference type="InterPro" id="IPR000524">
    <property type="entry name" value="Tscrpt_reg_HTH_GntR"/>
</dbReference>
<dbReference type="PANTHER" id="PTHR43537:SF20">
    <property type="entry name" value="HTH-TYPE TRANSCRIPTIONAL REPRESSOR GLAR"/>
    <property type="match status" value="1"/>
</dbReference>
<evidence type="ECO:0000313" key="6">
    <source>
        <dbReference type="Proteomes" id="UP000054695"/>
    </source>
</evidence>
<dbReference type="STRING" id="447.Lboz_0771"/>
<dbReference type="OrthoDB" id="9799812at2"/>
<dbReference type="PANTHER" id="PTHR43537">
    <property type="entry name" value="TRANSCRIPTIONAL REGULATOR, GNTR FAMILY"/>
    <property type="match status" value="1"/>
</dbReference>
<dbReference type="PATRIC" id="fig|447.4.peg.835"/>